<gene>
    <name evidence="1" type="ORF">AN957_07330</name>
</gene>
<evidence type="ECO:0000313" key="1">
    <source>
        <dbReference type="EMBL" id="KQL18400.1"/>
    </source>
</evidence>
<proteinExistence type="predicted"/>
<sequence>MYKTRQNIQATLIPSEIVLNHNYDHGFPIDYGRAIMQNKILIFRESVEESFGTIENKQLQLNNMDAFILNIILDYLKKNERNLEKREMYISLPQFSSSFPILLTYHLLFNDLAYRIKPNENEFSKFERNDGILLVSHNVDLLQHVWYSSLNDISLREFFPTYIVKGEKFRVFNFNTDAKTSNVIKDDGTLPWIGFYRAHRKKLLDNLEKKPRVIILDLMPLYHRKRANELIRWAKEKAGHVVILLPSNDMNLKYVIQNSSMHYAINQSTAPIFENLLPFTISNLLYPSWGTSHSLKYLQPVGLNFEIREYAKVDKKLIVLLKQYESALNDCKKMNGILPDKYRKIDSLKLHMCNLIIPLSEYEKERRQEKLFNIFDQYTNYKRIPPQDSEEYSLDVNLAHHLYNAFDELYYALYESNYSQRGKLLLDTLQNNHFEKGLILIIDKYEKNSVVSYLSNFIDSKYEVLTYKEFNEMQLKNNYPVYDALFLTTPFPNKYLSGFNFTNSSINLISIFNDTYKYCKQIDSIFNNKRDLNSLLRTFSLNHKINIKEADLSKRALKINISKLGEYVLKEDVQEVVEVTDEINLNIFDDFRLLELLKSNRQYHLKINDLNAMRSKQDRALSTTAQLVELEDIEGNKERLFIPLEDYINVQRVNKNIIETLPISKAKLDDLWIRVNHDQRKDLFQEILNVASSTIIMRWISEGLTIWNEILNSVWKKFHRGQRFKKEIYEVIRKEINLNGGNVSSYYTISNWFKNINLVRDEENLKALIKISNKPEFIDSMRIVLSSISELRSIHIQLGRAISKIINIQSKRLLDYEDMDEWITIGENIVIPTEDISSLINIARVVDINSENRAFIPNELIYQNMSQETANEIIKTFTYKEEKINVEFVT</sequence>
<dbReference type="PATRIC" id="fig|1637975.4.peg.1190"/>
<dbReference type="Proteomes" id="UP000050996">
    <property type="component" value="Unassembled WGS sequence"/>
</dbReference>
<keyword evidence="2" id="KW-1185">Reference proteome</keyword>
<dbReference type="InterPro" id="IPR049794">
    <property type="entry name" value="DrmE"/>
</dbReference>
<evidence type="ECO:0000313" key="2">
    <source>
        <dbReference type="Proteomes" id="UP000050996"/>
    </source>
</evidence>
<dbReference type="NCBIfam" id="NF038316">
    <property type="entry name" value="DrmE_fam"/>
    <property type="match status" value="1"/>
</dbReference>
<comment type="caution">
    <text evidence="1">The sequence shown here is derived from an EMBL/GenBank/DDBJ whole genome shotgun (WGS) entry which is preliminary data.</text>
</comment>
<dbReference type="AlphaFoldDB" id="A0A0Q3QLA0"/>
<organism evidence="1 2">
    <name type="scientific">Cytobacillus solani</name>
    <dbReference type="NCBI Taxonomy" id="1637975"/>
    <lineage>
        <taxon>Bacteria</taxon>
        <taxon>Bacillati</taxon>
        <taxon>Bacillota</taxon>
        <taxon>Bacilli</taxon>
        <taxon>Bacillales</taxon>
        <taxon>Bacillaceae</taxon>
        <taxon>Cytobacillus</taxon>
    </lineage>
</organism>
<protein>
    <submittedName>
        <fullName evidence="1">Uncharacterized protein</fullName>
    </submittedName>
</protein>
<dbReference type="EMBL" id="LJIX01000006">
    <property type="protein sequence ID" value="KQL18400.1"/>
    <property type="molecule type" value="Genomic_DNA"/>
</dbReference>
<dbReference type="RefSeq" id="WP_056683195.1">
    <property type="nucleotide sequence ID" value="NZ_LJIX01000006.1"/>
</dbReference>
<reference evidence="1 2" key="1">
    <citation type="submission" date="2015-09" db="EMBL/GenBank/DDBJ databases">
        <title>Genome sequencing project for genomic taxonomy and phylogenomics of Bacillus-like bacteria.</title>
        <authorList>
            <person name="Liu B."/>
            <person name="Wang J."/>
            <person name="Zhu Y."/>
            <person name="Liu G."/>
            <person name="Chen Q."/>
            <person name="Chen Z."/>
            <person name="Lan J."/>
            <person name="Che J."/>
            <person name="Ge C."/>
            <person name="Shi H."/>
            <person name="Pan Z."/>
            <person name="Liu X."/>
        </authorList>
    </citation>
    <scope>NUCLEOTIDE SEQUENCE [LARGE SCALE GENOMIC DNA]</scope>
    <source>
        <strain evidence="1 2">FJAT-18043</strain>
    </source>
</reference>
<dbReference type="STRING" id="1637975.AN957_07330"/>
<accession>A0A0Q3QLA0</accession>
<name>A0A0Q3QLA0_9BACI</name>